<dbReference type="Pfam" id="PF03782">
    <property type="entry name" value="AMOP"/>
    <property type="match status" value="1"/>
</dbReference>
<dbReference type="Pfam" id="PF00084">
    <property type="entry name" value="Sushi"/>
    <property type="match status" value="1"/>
</dbReference>
<dbReference type="GO" id="GO:0007160">
    <property type="term" value="P:cell-matrix adhesion"/>
    <property type="evidence" value="ECO:0007669"/>
    <property type="project" value="InterPro"/>
</dbReference>
<evidence type="ECO:0000256" key="9">
    <source>
        <dbReference type="SAM" id="SignalP"/>
    </source>
</evidence>
<evidence type="ECO:0008006" key="12">
    <source>
        <dbReference type="Google" id="ProtNLM"/>
    </source>
</evidence>
<dbReference type="InParanoid" id="A0A1S4FAU2"/>
<keyword evidence="3 8" id="KW-1133">Transmembrane helix</keyword>
<feature type="region of interest" description="Disordered" evidence="7">
    <location>
        <begin position="26"/>
        <end position="95"/>
    </location>
</feature>
<dbReference type="SMART" id="SM00723">
    <property type="entry name" value="AMOP"/>
    <property type="match status" value="1"/>
</dbReference>
<dbReference type="InterPro" id="IPR000436">
    <property type="entry name" value="Sushi_SCR_CCP_dom"/>
</dbReference>
<evidence type="ECO:0000256" key="8">
    <source>
        <dbReference type="SAM" id="Phobius"/>
    </source>
</evidence>
<keyword evidence="4 8" id="KW-0472">Membrane</keyword>
<dbReference type="Gene3D" id="2.10.70.10">
    <property type="entry name" value="Complement Module, domain 1"/>
    <property type="match status" value="1"/>
</dbReference>
<dbReference type="FunCoup" id="A0A1S4FAU2">
    <property type="interactions" value="9"/>
</dbReference>
<dbReference type="PROSITE" id="PS51233">
    <property type="entry name" value="VWFD"/>
    <property type="match status" value="1"/>
</dbReference>
<dbReference type="Pfam" id="PF23263">
    <property type="entry name" value="C8-3_MUC4"/>
    <property type="match status" value="1"/>
</dbReference>
<feature type="signal peptide" evidence="9">
    <location>
        <begin position="1"/>
        <end position="24"/>
    </location>
</feature>
<keyword evidence="6" id="KW-0768">Sushi</keyword>
<dbReference type="InterPro" id="IPR013783">
    <property type="entry name" value="Ig-like_fold"/>
</dbReference>
<dbReference type="PANTHER" id="PTHR13802">
    <property type="entry name" value="MUCIN 4-RELATED"/>
    <property type="match status" value="1"/>
</dbReference>
<dbReference type="GO" id="GO:0016020">
    <property type="term" value="C:membrane"/>
    <property type="evidence" value="ECO:0007669"/>
    <property type="project" value="UniProtKB-SubCell"/>
</dbReference>
<dbReference type="PROSITE" id="PS50923">
    <property type="entry name" value="SUSHI"/>
    <property type="match status" value="1"/>
</dbReference>
<evidence type="ECO:0000256" key="1">
    <source>
        <dbReference type="ARBA" id="ARBA00004370"/>
    </source>
</evidence>
<proteinExistence type="predicted"/>
<dbReference type="InterPro" id="IPR014756">
    <property type="entry name" value="Ig_E-set"/>
</dbReference>
<dbReference type="Pfam" id="PF06119">
    <property type="entry name" value="NIDO"/>
    <property type="match status" value="1"/>
</dbReference>
<dbReference type="SUPFAM" id="SSF57535">
    <property type="entry name" value="Complement control module/SCR domain"/>
    <property type="match status" value="1"/>
</dbReference>
<dbReference type="InterPro" id="IPR051495">
    <property type="entry name" value="Epithelial_Barrier/Signaling"/>
</dbReference>
<feature type="region of interest" description="Disordered" evidence="7">
    <location>
        <begin position="1307"/>
        <end position="1428"/>
    </location>
</feature>
<dbReference type="VEuPathDB" id="VectorBase:AAEL005432"/>
<evidence type="ECO:0000256" key="7">
    <source>
        <dbReference type="SAM" id="MobiDB-lite"/>
    </source>
</evidence>
<feature type="chain" id="PRO_5043523118" description="Mucin/alpha-tectorin" evidence="9">
    <location>
        <begin position="25"/>
        <end position="1428"/>
    </location>
</feature>
<keyword evidence="11" id="KW-1185">Reference proteome</keyword>
<dbReference type="Gene3D" id="2.60.40.10">
    <property type="entry name" value="Immunoglobulins"/>
    <property type="match status" value="1"/>
</dbReference>
<evidence type="ECO:0000313" key="11">
    <source>
        <dbReference type="Proteomes" id="UP000008820"/>
    </source>
</evidence>
<evidence type="ECO:0000256" key="3">
    <source>
        <dbReference type="ARBA" id="ARBA00022989"/>
    </source>
</evidence>
<gene>
    <name evidence="10" type="primary">5566493</name>
</gene>
<evidence type="ECO:0000313" key="10">
    <source>
        <dbReference type="EnsemblMetazoa" id="AAEL005432-PB"/>
    </source>
</evidence>
<dbReference type="SMART" id="SM00032">
    <property type="entry name" value="CCP"/>
    <property type="match status" value="1"/>
</dbReference>
<evidence type="ECO:0000256" key="5">
    <source>
        <dbReference type="ARBA" id="ARBA00023157"/>
    </source>
</evidence>
<feature type="compositionally biased region" description="Low complexity" evidence="7">
    <location>
        <begin position="1376"/>
        <end position="1402"/>
    </location>
</feature>
<name>A0A1S4FAU2_AEDAE</name>
<evidence type="ECO:0000256" key="6">
    <source>
        <dbReference type="PROSITE-ProRule" id="PRU00302"/>
    </source>
</evidence>
<dbReference type="InterPro" id="IPR035976">
    <property type="entry name" value="Sushi/SCR/CCP_sf"/>
</dbReference>
<dbReference type="InterPro" id="IPR001846">
    <property type="entry name" value="VWF_type-D"/>
</dbReference>
<comment type="caution">
    <text evidence="6">Lacks conserved residue(s) required for the propagation of feature annotation.</text>
</comment>
<feature type="compositionally biased region" description="Acidic residues" evidence="7">
    <location>
        <begin position="26"/>
        <end position="35"/>
    </location>
</feature>
<dbReference type="PANTHER" id="PTHR13802:SF52">
    <property type="entry name" value="MUCIN-4"/>
    <property type="match status" value="1"/>
</dbReference>
<keyword evidence="5" id="KW-1015">Disulfide bond</keyword>
<keyword evidence="9" id="KW-0732">Signal</keyword>
<feature type="transmembrane region" description="Helical" evidence="8">
    <location>
        <begin position="1182"/>
        <end position="1207"/>
    </location>
</feature>
<dbReference type="CDD" id="cd00033">
    <property type="entry name" value="CCP"/>
    <property type="match status" value="1"/>
</dbReference>
<dbReference type="InterPro" id="IPR056619">
    <property type="entry name" value="C8-3_MUC4"/>
</dbReference>
<protein>
    <recommendedName>
        <fullName evidence="12">Mucin/alpha-tectorin</fullName>
    </recommendedName>
</protein>
<dbReference type="PROSITE" id="PS51220">
    <property type="entry name" value="NIDO"/>
    <property type="match status" value="1"/>
</dbReference>
<dbReference type="Proteomes" id="UP000008820">
    <property type="component" value="Chromosome 1"/>
</dbReference>
<feature type="compositionally biased region" description="Acidic residues" evidence="7">
    <location>
        <begin position="60"/>
        <end position="76"/>
    </location>
</feature>
<organism evidence="10 11">
    <name type="scientific">Aedes aegypti</name>
    <name type="common">Yellowfever mosquito</name>
    <name type="synonym">Culex aegypti</name>
    <dbReference type="NCBI Taxonomy" id="7159"/>
    <lineage>
        <taxon>Eukaryota</taxon>
        <taxon>Metazoa</taxon>
        <taxon>Ecdysozoa</taxon>
        <taxon>Arthropoda</taxon>
        <taxon>Hexapoda</taxon>
        <taxon>Insecta</taxon>
        <taxon>Pterygota</taxon>
        <taxon>Neoptera</taxon>
        <taxon>Endopterygota</taxon>
        <taxon>Diptera</taxon>
        <taxon>Nematocera</taxon>
        <taxon>Culicoidea</taxon>
        <taxon>Culicidae</taxon>
        <taxon>Culicinae</taxon>
        <taxon>Aedini</taxon>
        <taxon>Aedes</taxon>
        <taxon>Stegomyia</taxon>
    </lineage>
</organism>
<evidence type="ECO:0000256" key="4">
    <source>
        <dbReference type="ARBA" id="ARBA00023136"/>
    </source>
</evidence>
<dbReference type="Pfam" id="PF00094">
    <property type="entry name" value="VWD"/>
    <property type="match status" value="1"/>
</dbReference>
<dbReference type="InterPro" id="IPR003886">
    <property type="entry name" value="NIDO_dom"/>
</dbReference>
<feature type="compositionally biased region" description="Polar residues" evidence="7">
    <location>
        <begin position="1352"/>
        <end position="1372"/>
    </location>
</feature>
<dbReference type="PROSITE" id="PS50856">
    <property type="entry name" value="AMOP"/>
    <property type="match status" value="1"/>
</dbReference>
<dbReference type="OrthoDB" id="6051552at2759"/>
<keyword evidence="2 8" id="KW-0812">Transmembrane</keyword>
<sequence>MRWKLWVVLFCAVALLDRTIPVKAESEDDVIEDTAVESASETVEDETEPVTQDEKPAESDSVDGVDDDDDDGEDSEDTRVDEDAVEVDPQAAAKAEGKKGRYLNYDYYSSNLDTYDVNYNWEDPMNREQPKDPPNFQKDGSAYTITPLRLAQIRRNFLYPFYDQGGPENIGDYQRDIHASMPQVHKNFNFQLPFFGFRFNYTRVSMNGFLEFSDPPEHYTYPLSFPIKDWPRRNDPSFIGIFFSKCRIGRIYDTDIDQRSPGVYFRMERDLETRTDRPGVEMRERVMWDIREGVVGSDTFVPKHVIITTWKNMSFAGGIDNSLFRTNTFQMVLATDEVYTYAIFNYGIINWSSHTEAGGDTTGGEGGVPAYIGFNAGNGTQAYEYKPYSQASVLRDLTGRGWANGFPGRHIFRIDERIMLGTCNKDIDAAHLPLVFAPESGNMLGGTVVNITGPCFLSNNTRIACRFDTEEVIGTVVDTNRAICVQPFLKAQGYIRFEISIGTERFKWRGRYFVETPATATDRIFFESDDVHRRNPSEIRITWNRYNLTTNLNANVQISLWGYRESTIRPELEYIDMIEPQLTNTGVYTIAPANFRLRDNPRNVDMQFGFIQINLTNPEQFNGLAISPILWSKPIPLGWYFGPQWERIHGRNWPRALCDNWLMTDRFLRNFAHELPLCPCTLEHATYDKGRFLPDPDCDRDTNPTCLHHRGAIHCVRSGQPSAQGSEQQCCYDRNGYLMLSYDQMWGSRPRRNHNIGQMPWNEANKVPTLSTWFHDVRPYYSCCMWQDEQAVGCETFRFERRPSQDCIAYQSPAVAAVFGDPHIVTFDGLQYTFNGMGEFVLLRGNNGRERVDVQGRFEQVARNIHGPVMATQLTSIAARGNTSTVIEVRLRPRDAQWRYRLDVFADERRIYFDRQSLKFQHFHGVTVYTPTYILNQSEVVIMFSSGVGVEVVENNGFMTARVYTPWSFINKTRGLFGNWSWNMADDLVRPDDVVIAPNLNNFRDIHENFAMHWMLSDRELEGVGKALFTREFGRTSSYYANVSFVPEFRREPSQFLPPNRTHDIERANELCGESYQCRYDFGMTLNREMAHFTKNYHASAINIQSTNNERIISCGILETPRFGRKSNFMFTPGARVSFECNEGFVLIGDSRRVCRENGQWDVPEHGFTECLRAVFYTRRTAWITIGIILAVMLPLIMCIVCGVYCFRKRKLKEDPDWRMPIPSRSASRTTLRNLASDGSEYDDNTIKKVRRYDATYKTHEPLAGKPEIQFEPKKMDLDEEDITSSEGGEYRDKVVNDFQYKNMADHKQLGRRRLTTGTEDGAGAGPSMFSDETYPPPPAESPTQAYGAYSPTFSGIDRNSSFATEDNSPVNQRRPGPFQQGSFQQQPSTTGTFYGGAAAAGPSDQSAQPLVQNVGLPARMDSRSTEV</sequence>
<dbReference type="SMART" id="SM00216">
    <property type="entry name" value="VWD"/>
    <property type="match status" value="1"/>
</dbReference>
<dbReference type="InterPro" id="IPR005533">
    <property type="entry name" value="AMOP_dom"/>
</dbReference>
<dbReference type="SMART" id="SM00539">
    <property type="entry name" value="NIDO"/>
    <property type="match status" value="1"/>
</dbReference>
<reference evidence="10 11" key="1">
    <citation type="submission" date="2017-06" db="EMBL/GenBank/DDBJ databases">
        <title>Aedes aegypti genome working group (AGWG) sequencing and assembly.</title>
        <authorList>
            <consortium name="Aedes aegypti Genome Working Group (AGWG)"/>
            <person name="Matthews B.J."/>
        </authorList>
    </citation>
    <scope>NUCLEOTIDE SEQUENCE [LARGE SCALE GENOMIC DNA]</scope>
    <source>
        <strain evidence="10 11">LVP_AGWG</strain>
    </source>
</reference>
<accession>A0A1S4FAU2</accession>
<dbReference type="SUPFAM" id="SSF81296">
    <property type="entry name" value="E set domains"/>
    <property type="match status" value="1"/>
</dbReference>
<comment type="subcellular location">
    <subcellularLocation>
        <location evidence="1">Membrane</location>
    </subcellularLocation>
</comment>
<evidence type="ECO:0000256" key="2">
    <source>
        <dbReference type="ARBA" id="ARBA00022692"/>
    </source>
</evidence>
<reference evidence="10" key="2">
    <citation type="submission" date="2021-02" db="UniProtKB">
        <authorList>
            <consortium name="EnsemblMetazoa"/>
        </authorList>
    </citation>
    <scope>IDENTIFICATION</scope>
    <source>
        <strain evidence="10">LVP_AGWG</strain>
    </source>
</reference>
<dbReference type="EnsemblMetazoa" id="AAEL005432-RB">
    <property type="protein sequence ID" value="AAEL005432-PB"/>
    <property type="gene ID" value="AAEL005432"/>
</dbReference>